<accession>A0ABU5I6X6</accession>
<feature type="signal peptide" evidence="1">
    <location>
        <begin position="1"/>
        <end position="20"/>
    </location>
</feature>
<comment type="caution">
    <text evidence="2">The sequence shown here is derived from an EMBL/GenBank/DDBJ whole genome shotgun (WGS) entry which is preliminary data.</text>
</comment>
<dbReference type="Proteomes" id="UP001294412">
    <property type="component" value="Unassembled WGS sequence"/>
</dbReference>
<feature type="chain" id="PRO_5046668672" evidence="1">
    <location>
        <begin position="21"/>
        <end position="71"/>
    </location>
</feature>
<proteinExistence type="predicted"/>
<name>A0ABU5I6X6_9HYPH</name>
<gene>
    <name evidence="2" type="ORF">U0C82_18625</name>
</gene>
<keyword evidence="1" id="KW-0732">Signal</keyword>
<reference evidence="2 3" key="1">
    <citation type="submission" date="2023-12" db="EMBL/GenBank/DDBJ databases">
        <title>Description of Novel Strain Fulvimarina sp. 2208YS6-2-32 isolated from Uroteuthis (Photololigo) edulis.</title>
        <authorList>
            <person name="Park J.-S."/>
        </authorList>
    </citation>
    <scope>NUCLEOTIDE SEQUENCE [LARGE SCALE GENOMIC DNA]</scope>
    <source>
        <strain evidence="2 3">2208YS6-2-32</strain>
    </source>
</reference>
<feature type="non-terminal residue" evidence="2">
    <location>
        <position position="71"/>
    </location>
</feature>
<dbReference type="EMBL" id="JAXLPB010000012">
    <property type="protein sequence ID" value="MDY8111140.1"/>
    <property type="molecule type" value="Genomic_DNA"/>
</dbReference>
<sequence length="71" mass="7819">MKNWLLASAAMLALTLTAGAQTPELPDNMEKLQGMQSTGTSMDFRTVEQTGEYADQLKKNLENINLPDGFK</sequence>
<keyword evidence="3" id="KW-1185">Reference proteome</keyword>
<organism evidence="2 3">
    <name type="scientific">Fulvimarina uroteuthidis</name>
    <dbReference type="NCBI Taxonomy" id="3098149"/>
    <lineage>
        <taxon>Bacteria</taxon>
        <taxon>Pseudomonadati</taxon>
        <taxon>Pseudomonadota</taxon>
        <taxon>Alphaproteobacteria</taxon>
        <taxon>Hyphomicrobiales</taxon>
        <taxon>Aurantimonadaceae</taxon>
        <taxon>Fulvimarina</taxon>
    </lineage>
</organism>
<evidence type="ECO:0000313" key="3">
    <source>
        <dbReference type="Proteomes" id="UP001294412"/>
    </source>
</evidence>
<protein>
    <submittedName>
        <fullName evidence="2">Sorbosone dehydrogenase</fullName>
    </submittedName>
</protein>
<evidence type="ECO:0000256" key="1">
    <source>
        <dbReference type="SAM" id="SignalP"/>
    </source>
</evidence>
<evidence type="ECO:0000313" key="2">
    <source>
        <dbReference type="EMBL" id="MDY8111140.1"/>
    </source>
</evidence>